<evidence type="ECO:0000256" key="3">
    <source>
        <dbReference type="ARBA" id="ARBA00038502"/>
    </source>
</evidence>
<reference evidence="6 7" key="1">
    <citation type="submission" date="2016-03" db="EMBL/GenBank/DDBJ databases">
        <title>Whole genome sequencing of Grifola frondosa 9006-11.</title>
        <authorList>
            <person name="Min B."/>
            <person name="Park H."/>
            <person name="Kim J.-G."/>
            <person name="Cho H."/>
            <person name="Oh Y.-L."/>
            <person name="Kong W.-S."/>
            <person name="Choi I.-G."/>
        </authorList>
    </citation>
    <scope>NUCLEOTIDE SEQUENCE [LARGE SCALE GENOMIC DNA]</scope>
    <source>
        <strain evidence="6 7">9006-11</strain>
    </source>
</reference>
<organism evidence="6 7">
    <name type="scientific">Grifola frondosa</name>
    <name type="common">Maitake</name>
    <name type="synonym">Polyporus frondosus</name>
    <dbReference type="NCBI Taxonomy" id="5627"/>
    <lineage>
        <taxon>Eukaryota</taxon>
        <taxon>Fungi</taxon>
        <taxon>Dikarya</taxon>
        <taxon>Basidiomycota</taxon>
        <taxon>Agaricomycotina</taxon>
        <taxon>Agaricomycetes</taxon>
        <taxon>Polyporales</taxon>
        <taxon>Grifolaceae</taxon>
        <taxon>Grifola</taxon>
    </lineage>
</organism>
<accession>A0A1C7MMQ3</accession>
<evidence type="ECO:0000256" key="1">
    <source>
        <dbReference type="ARBA" id="ARBA00022679"/>
    </source>
</evidence>
<name>A0A1C7MMQ3_GRIFR</name>
<dbReference type="Gene3D" id="3.40.630.30">
    <property type="match status" value="1"/>
</dbReference>
<evidence type="ECO:0000259" key="5">
    <source>
        <dbReference type="PROSITE" id="PS51186"/>
    </source>
</evidence>
<dbReference type="Pfam" id="PF00583">
    <property type="entry name" value="Acetyltransf_1"/>
    <property type="match status" value="1"/>
</dbReference>
<dbReference type="Proteomes" id="UP000092993">
    <property type="component" value="Unassembled WGS sequence"/>
</dbReference>
<dbReference type="SUPFAM" id="SSF55729">
    <property type="entry name" value="Acyl-CoA N-acyltransferases (Nat)"/>
    <property type="match status" value="1"/>
</dbReference>
<dbReference type="CDD" id="cd04301">
    <property type="entry name" value="NAT_SF"/>
    <property type="match status" value="1"/>
</dbReference>
<gene>
    <name evidence="6" type="ORF">A0H81_02195</name>
</gene>
<feature type="region of interest" description="Disordered" evidence="4">
    <location>
        <begin position="283"/>
        <end position="347"/>
    </location>
</feature>
<keyword evidence="2" id="KW-0012">Acyltransferase</keyword>
<comment type="similarity">
    <text evidence="3">Belongs to the acetyltransferase family. RimJ subfamily.</text>
</comment>
<evidence type="ECO:0000313" key="7">
    <source>
        <dbReference type="Proteomes" id="UP000092993"/>
    </source>
</evidence>
<dbReference type="AlphaFoldDB" id="A0A1C7MMQ3"/>
<dbReference type="InterPro" id="IPR051531">
    <property type="entry name" value="N-acetyltransferase"/>
</dbReference>
<proteinExistence type="inferred from homology"/>
<keyword evidence="1" id="KW-0808">Transferase</keyword>
<dbReference type="PANTHER" id="PTHR43792">
    <property type="entry name" value="GNAT FAMILY, PUTATIVE (AFU_ORTHOLOGUE AFUA_3G00765)-RELATED-RELATED"/>
    <property type="match status" value="1"/>
</dbReference>
<dbReference type="InterPro" id="IPR000182">
    <property type="entry name" value="GNAT_dom"/>
</dbReference>
<dbReference type="OrthoDB" id="64477at2759"/>
<evidence type="ECO:0000256" key="2">
    <source>
        <dbReference type="ARBA" id="ARBA00023315"/>
    </source>
</evidence>
<feature type="compositionally biased region" description="Basic and acidic residues" evidence="4">
    <location>
        <begin position="327"/>
        <end position="338"/>
    </location>
</feature>
<evidence type="ECO:0000256" key="4">
    <source>
        <dbReference type="SAM" id="MobiDB-lite"/>
    </source>
</evidence>
<keyword evidence="7" id="KW-1185">Reference proteome</keyword>
<comment type="caution">
    <text evidence="6">The sequence shown here is derived from an EMBL/GenBank/DDBJ whole genome shotgun (WGS) entry which is preliminary data.</text>
</comment>
<dbReference type="PROSITE" id="PS51186">
    <property type="entry name" value="GNAT"/>
    <property type="match status" value="1"/>
</dbReference>
<dbReference type="InterPro" id="IPR016181">
    <property type="entry name" value="Acyl_CoA_acyltransferase"/>
</dbReference>
<dbReference type="GO" id="GO:0016747">
    <property type="term" value="F:acyltransferase activity, transferring groups other than amino-acyl groups"/>
    <property type="evidence" value="ECO:0007669"/>
    <property type="project" value="InterPro"/>
</dbReference>
<dbReference type="EMBL" id="LUGG01000002">
    <property type="protein sequence ID" value="OBZ77739.1"/>
    <property type="molecule type" value="Genomic_DNA"/>
</dbReference>
<feature type="domain" description="N-acetyltransferase" evidence="5">
    <location>
        <begin position="106"/>
        <end position="258"/>
    </location>
</feature>
<dbReference type="PANTHER" id="PTHR43792:SF8">
    <property type="entry name" value="[RIBOSOMAL PROTEIN US5]-ALANINE N-ACETYLTRANSFERASE"/>
    <property type="match status" value="1"/>
</dbReference>
<sequence>MSNSDTNPPSTPGVWEGKVYLQPFISADNVNQSALLDAWDILSPVSVEATLANKALSIYDFAESCLNVAAIQAYVKQPNKASNVEKFQTYPAQSSQTLSGEFQDPVAESTAEPLHLWEAYPTIYNTAPLGAAISADQAVGDNQTDATPNATVLSWTTVGLIYVHPSPMTSEASVGVAVLPQWRGKGLGMQAVKLALQWTVDEIKCHRVQAMVMNSPCRDRALRLFTAVGFVHEGIRRRSVFGPQGEWVDVTYMGMLDTEWLMRERCFHVPRNMWDELFDRHRGEGESCSCGTTNSASSEEQRARRQYATSLRPPRPSNPTPKRQTKRKTDVNKNKCDTPDTASPCLYGEPERLSAEALIKDEPVAADGSSIHSFPVDLTSMRSPKADPSQTLNGLLRAIRHEVDGAKSLAITELHRGTPFIDNVGTVRCVRLRHERAMRNMSVPWL</sequence>
<feature type="compositionally biased region" description="Polar residues" evidence="4">
    <location>
        <begin position="289"/>
        <end position="298"/>
    </location>
</feature>
<evidence type="ECO:0000313" key="6">
    <source>
        <dbReference type="EMBL" id="OBZ77739.1"/>
    </source>
</evidence>
<protein>
    <recommendedName>
        <fullName evidence="5">N-acetyltransferase domain-containing protein</fullName>
    </recommendedName>
</protein>